<reference evidence="1" key="1">
    <citation type="submission" date="2021-01" db="EMBL/GenBank/DDBJ databases">
        <authorList>
            <consortium name="Genoscope - CEA"/>
            <person name="William W."/>
        </authorList>
    </citation>
    <scope>NUCLEOTIDE SEQUENCE</scope>
</reference>
<dbReference type="OrthoDB" id="318231at2759"/>
<dbReference type="Proteomes" id="UP000689195">
    <property type="component" value="Unassembled WGS sequence"/>
</dbReference>
<proteinExistence type="predicted"/>
<evidence type="ECO:0000313" key="1">
    <source>
        <dbReference type="EMBL" id="CAD8214207.1"/>
    </source>
</evidence>
<dbReference type="EMBL" id="CAJJDO010000199">
    <property type="protein sequence ID" value="CAD8214207.1"/>
    <property type="molecule type" value="Genomic_DNA"/>
</dbReference>
<organism evidence="1 2">
    <name type="scientific">Paramecium pentaurelia</name>
    <dbReference type="NCBI Taxonomy" id="43138"/>
    <lineage>
        <taxon>Eukaryota</taxon>
        <taxon>Sar</taxon>
        <taxon>Alveolata</taxon>
        <taxon>Ciliophora</taxon>
        <taxon>Intramacronucleata</taxon>
        <taxon>Oligohymenophorea</taxon>
        <taxon>Peniculida</taxon>
        <taxon>Parameciidae</taxon>
        <taxon>Paramecium</taxon>
    </lineage>
</organism>
<gene>
    <name evidence="1" type="ORF">PPENT_87.1.T1990012</name>
</gene>
<comment type="caution">
    <text evidence="1">The sequence shown here is derived from an EMBL/GenBank/DDBJ whole genome shotgun (WGS) entry which is preliminary data.</text>
</comment>
<sequence>MNILSSQIQQQKHEIREMVCQIHKLEVVAVDLETYKKVKFQYMYCDCLVEKINNNKISIIDQTKERIQSFKTQKQQNKTKQIENTLEKIYSQIKAQIFTIQQEKQSLLENN</sequence>
<name>A0A8S1YNU3_9CILI</name>
<evidence type="ECO:0000313" key="2">
    <source>
        <dbReference type="Proteomes" id="UP000689195"/>
    </source>
</evidence>
<protein>
    <submittedName>
        <fullName evidence="1">Uncharacterized protein</fullName>
    </submittedName>
</protein>
<accession>A0A8S1YNU3</accession>
<dbReference type="AlphaFoldDB" id="A0A8S1YNU3"/>
<keyword evidence="2" id="KW-1185">Reference proteome</keyword>